<evidence type="ECO:0000259" key="2">
    <source>
        <dbReference type="PROSITE" id="PS50011"/>
    </source>
</evidence>
<keyword evidence="4" id="KW-1185">Reference proteome</keyword>
<dbReference type="GO" id="GO:0005524">
    <property type="term" value="F:ATP binding"/>
    <property type="evidence" value="ECO:0007669"/>
    <property type="project" value="InterPro"/>
</dbReference>
<proteinExistence type="predicted"/>
<comment type="caution">
    <text evidence="3">The sequence shown here is derived from an EMBL/GenBank/DDBJ whole genome shotgun (WGS) entry which is preliminary data.</text>
</comment>
<evidence type="ECO:0000313" key="3">
    <source>
        <dbReference type="EMBL" id="MCS7480366.1"/>
    </source>
</evidence>
<dbReference type="InterPro" id="IPR011009">
    <property type="entry name" value="Kinase-like_dom_sf"/>
</dbReference>
<organism evidence="3 4">
    <name type="scientific">Umezawaea endophytica</name>
    <dbReference type="NCBI Taxonomy" id="1654476"/>
    <lineage>
        <taxon>Bacteria</taxon>
        <taxon>Bacillati</taxon>
        <taxon>Actinomycetota</taxon>
        <taxon>Actinomycetes</taxon>
        <taxon>Pseudonocardiales</taxon>
        <taxon>Pseudonocardiaceae</taxon>
        <taxon>Umezawaea</taxon>
    </lineage>
</organism>
<dbReference type="PROSITE" id="PS50011">
    <property type="entry name" value="PROTEIN_KINASE_DOM"/>
    <property type="match status" value="1"/>
</dbReference>
<gene>
    <name evidence="3" type="ORF">NZH93_26220</name>
</gene>
<sequence>MERQGTPDGASSTSNTVHGVVHGSVWQAGNVYGDVHLHHQAAPPPAVPGPPLVDHRPSGLGPEVEVGDVLHLVHDQPGDASSTGDGGAVVRQARCLRLTDRGGFGWLRRVEVRQATPLALRARRALTAEHDLLRRLSGVVPHLPAVLQFAEGPGDTATLVTAWPETRSHRACDPLDVLLLRGPVRDAGVLARVCDALASLCATLGALHAHRTVHGALTPARLIMRDDGALSLRDLARTDQEPPEYPAPEQLARGVAGPWTDVHQVGAIAYHLVTGRQPSPRAPLPVRAWAPEVPEDLADTIDSALVPECAERPDTATLGARLRALAHPTR</sequence>
<name>A0A9X2VP92_9PSEU</name>
<dbReference type="AlphaFoldDB" id="A0A9X2VP92"/>
<feature type="domain" description="Protein kinase" evidence="2">
    <location>
        <begin position="75"/>
        <end position="330"/>
    </location>
</feature>
<dbReference type="RefSeq" id="WP_259625860.1">
    <property type="nucleotide sequence ID" value="NZ_JANYMP010000013.1"/>
</dbReference>
<feature type="compositionally biased region" description="Pro residues" evidence="1">
    <location>
        <begin position="42"/>
        <end position="51"/>
    </location>
</feature>
<accession>A0A9X2VP92</accession>
<feature type="region of interest" description="Disordered" evidence="1">
    <location>
        <begin position="38"/>
        <end position="57"/>
    </location>
</feature>
<dbReference type="Proteomes" id="UP001141259">
    <property type="component" value="Unassembled WGS sequence"/>
</dbReference>
<protein>
    <recommendedName>
        <fullName evidence="2">Protein kinase domain-containing protein</fullName>
    </recommendedName>
</protein>
<dbReference type="SUPFAM" id="SSF56112">
    <property type="entry name" value="Protein kinase-like (PK-like)"/>
    <property type="match status" value="1"/>
</dbReference>
<evidence type="ECO:0000313" key="4">
    <source>
        <dbReference type="Proteomes" id="UP001141259"/>
    </source>
</evidence>
<reference evidence="3" key="1">
    <citation type="submission" date="2022-08" db="EMBL/GenBank/DDBJ databases">
        <authorList>
            <person name="Tistechok S."/>
            <person name="Samborskyy M."/>
            <person name="Roman I."/>
        </authorList>
    </citation>
    <scope>NUCLEOTIDE SEQUENCE</scope>
    <source>
        <strain evidence="3">DSM 103496</strain>
    </source>
</reference>
<dbReference type="EMBL" id="JANYMP010000013">
    <property type="protein sequence ID" value="MCS7480366.1"/>
    <property type="molecule type" value="Genomic_DNA"/>
</dbReference>
<evidence type="ECO:0000256" key="1">
    <source>
        <dbReference type="SAM" id="MobiDB-lite"/>
    </source>
</evidence>
<dbReference type="Gene3D" id="1.10.510.10">
    <property type="entry name" value="Transferase(Phosphotransferase) domain 1"/>
    <property type="match status" value="1"/>
</dbReference>
<dbReference type="GO" id="GO:0004672">
    <property type="term" value="F:protein kinase activity"/>
    <property type="evidence" value="ECO:0007669"/>
    <property type="project" value="InterPro"/>
</dbReference>
<dbReference type="InterPro" id="IPR000719">
    <property type="entry name" value="Prot_kinase_dom"/>
</dbReference>